<sequence>MKYGIASLLAIFTGPSLAQWNNSSTAPIDLAPAPWTLRGTVYSITFVPPSTDLPIKAFPPLERQFASAIEGEYLGRLGMIQIIRYTDSPVGPYDELLIVPGFFKYNHTEAANGLVEERTNVRVSRIYVNWNIPKHLARFDWTETEHGETAVKIYPHDTMGDLSESDPAEKPWFQVTFKPDVLSGLPFSTDLYNILGVNATLAQPPLPYAKSNFGELAGTNHWAATVPEQATDHASLGVFDLGQEEGDVEGNLGTNIVGDEYFPNFWPGLLRFHPGIKLENATITFNAPEIWKN</sequence>
<dbReference type="EMBL" id="LFIW01000328">
    <property type="protein sequence ID" value="KZL87205.1"/>
    <property type="molecule type" value="Genomic_DNA"/>
</dbReference>
<dbReference type="PANTHER" id="PTHR40518:SF1">
    <property type="entry name" value="ACETOACETATE DECARBOXYLASE"/>
    <property type="match status" value="1"/>
</dbReference>
<gene>
    <name evidence="1" type="ORF">CI238_10306</name>
</gene>
<dbReference type="Proteomes" id="UP000076584">
    <property type="component" value="Unassembled WGS sequence"/>
</dbReference>
<evidence type="ECO:0000313" key="1">
    <source>
        <dbReference type="EMBL" id="KZL87205.1"/>
    </source>
</evidence>
<protein>
    <submittedName>
        <fullName evidence="1">Uncharacterized protein</fullName>
    </submittedName>
</protein>
<dbReference type="InterPro" id="IPR023375">
    <property type="entry name" value="ADC_dom_sf"/>
</dbReference>
<dbReference type="OrthoDB" id="9970474at2759"/>
<dbReference type="PANTHER" id="PTHR40518">
    <property type="entry name" value="ACETOACETATE DECARBOXYLASE"/>
    <property type="match status" value="1"/>
</dbReference>
<name>A0A162PJ34_COLIC</name>
<keyword evidence="2" id="KW-1185">Reference proteome</keyword>
<reference evidence="1 2" key="1">
    <citation type="submission" date="2015-06" db="EMBL/GenBank/DDBJ databases">
        <title>Survival trade-offs in plant roots during colonization by closely related pathogenic and mutualistic fungi.</title>
        <authorList>
            <person name="Hacquard S."/>
            <person name="Kracher B."/>
            <person name="Hiruma K."/>
            <person name="Weinman A."/>
            <person name="Muench P."/>
            <person name="Garrido Oter R."/>
            <person name="Ver Loren van Themaat E."/>
            <person name="Dallerey J.-F."/>
            <person name="Damm U."/>
            <person name="Henrissat B."/>
            <person name="Lespinet O."/>
            <person name="Thon M."/>
            <person name="Kemen E."/>
            <person name="McHardy A.C."/>
            <person name="Schulze-Lefert P."/>
            <person name="O'Connell R.J."/>
        </authorList>
    </citation>
    <scope>NUCLEOTIDE SEQUENCE [LARGE SCALE GENOMIC DNA]</scope>
    <source>
        <strain evidence="1 2">MAFF 238704</strain>
    </source>
</reference>
<evidence type="ECO:0000313" key="2">
    <source>
        <dbReference type="Proteomes" id="UP000076584"/>
    </source>
</evidence>
<accession>A0A162PJ34</accession>
<organism evidence="1 2">
    <name type="scientific">Colletotrichum incanum</name>
    <name type="common">Soybean anthracnose fungus</name>
    <dbReference type="NCBI Taxonomy" id="1573173"/>
    <lineage>
        <taxon>Eukaryota</taxon>
        <taxon>Fungi</taxon>
        <taxon>Dikarya</taxon>
        <taxon>Ascomycota</taxon>
        <taxon>Pezizomycotina</taxon>
        <taxon>Sordariomycetes</taxon>
        <taxon>Hypocreomycetidae</taxon>
        <taxon>Glomerellales</taxon>
        <taxon>Glomerellaceae</taxon>
        <taxon>Colletotrichum</taxon>
        <taxon>Colletotrichum spaethianum species complex</taxon>
    </lineage>
</organism>
<proteinExistence type="predicted"/>
<comment type="caution">
    <text evidence="1">The sequence shown here is derived from an EMBL/GenBank/DDBJ whole genome shotgun (WGS) entry which is preliminary data.</text>
</comment>
<dbReference type="AlphaFoldDB" id="A0A162PJ34"/>
<dbReference type="SUPFAM" id="SSF160104">
    <property type="entry name" value="Acetoacetate decarboxylase-like"/>
    <property type="match status" value="1"/>
</dbReference>